<dbReference type="GO" id="GO:0016491">
    <property type="term" value="F:oxidoreductase activity"/>
    <property type="evidence" value="ECO:0007669"/>
    <property type="project" value="UniProtKB-KW"/>
</dbReference>
<proteinExistence type="predicted"/>
<dbReference type="STRING" id="196109.A0A136J8U4"/>
<dbReference type="InterPro" id="IPR036291">
    <property type="entry name" value="NAD(P)-bd_dom_sf"/>
</dbReference>
<dbReference type="PANTHER" id="PTHR47534">
    <property type="entry name" value="YALI0E05731P"/>
    <property type="match status" value="1"/>
</dbReference>
<dbReference type="SUPFAM" id="SSF51735">
    <property type="entry name" value="NAD(P)-binding Rossmann-fold domains"/>
    <property type="match status" value="1"/>
</dbReference>
<dbReference type="InParanoid" id="A0A136J8U4"/>
<evidence type="ECO:0000313" key="2">
    <source>
        <dbReference type="EMBL" id="KXJ93597.1"/>
    </source>
</evidence>
<protein>
    <submittedName>
        <fullName evidence="2">Uncharacterized protein</fullName>
    </submittedName>
</protein>
<dbReference type="InterPro" id="IPR052228">
    <property type="entry name" value="Sec_Metab_Biosynth_Oxidored"/>
</dbReference>
<dbReference type="EMBL" id="KQ964248">
    <property type="protein sequence ID" value="KXJ93597.1"/>
    <property type="molecule type" value="Genomic_DNA"/>
</dbReference>
<reference evidence="3" key="1">
    <citation type="submission" date="2016-02" db="EMBL/GenBank/DDBJ databases">
        <title>Draft genome sequence of Microdochium bolleyi, a fungal endophyte of beachgrass.</title>
        <authorList>
            <consortium name="DOE Joint Genome Institute"/>
            <person name="David A.S."/>
            <person name="May G."/>
            <person name="Haridas S."/>
            <person name="Lim J."/>
            <person name="Wang M."/>
            <person name="Labutti K."/>
            <person name="Lipzen A."/>
            <person name="Barry K."/>
            <person name="Grigoriev I.V."/>
        </authorList>
    </citation>
    <scope>NUCLEOTIDE SEQUENCE [LARGE SCALE GENOMIC DNA]</scope>
    <source>
        <strain evidence="3">J235TASD1</strain>
    </source>
</reference>
<dbReference type="Proteomes" id="UP000070501">
    <property type="component" value="Unassembled WGS sequence"/>
</dbReference>
<accession>A0A136J8U4</accession>
<dbReference type="Gene3D" id="3.40.50.720">
    <property type="entry name" value="NAD(P)-binding Rossmann-like Domain"/>
    <property type="match status" value="1"/>
</dbReference>
<sequence length="406" mass="43805">MVSDAAVRSSAAAVVTTRNRPMVAVFFAGATGIGHYTLRELARLAANTPGASGIRAYIVARKESVAQEVIAECSAIIRQGVSGVTVAEGNGSGEHGSQEPTAEFEFVQTSDLSLMGEVDRVCARIHELETARATRGGEGDVARIDYLLFTQGPAPYQPRKETKEGLDFTMAMLYYSRMRAITQLLPMLLAASAPPSAIGTDSNEKQHHATIVSVYAAGIEDTFDPANLALDVNPEASYSYNTARSHMVYMHTFFFEQLALSHDNLALVHVFPGLVDGPAFTTNKDLPAWFRTLWGWVVVPLFGWAVLTRAEDCGRRLLSLADAERYPPARDGGDGSGASAAVRGTTGEIGGGTYALGSTMDDTFKSAKYEGMDRDAMRKRVWQHTMDVFDTIAGGKIFKGEEQSLS</sequence>
<evidence type="ECO:0000256" key="1">
    <source>
        <dbReference type="ARBA" id="ARBA00023002"/>
    </source>
</evidence>
<dbReference type="OrthoDB" id="2898509at2759"/>
<keyword evidence="3" id="KW-1185">Reference proteome</keyword>
<keyword evidence="1" id="KW-0560">Oxidoreductase</keyword>
<name>A0A136J8U4_9PEZI</name>
<evidence type="ECO:0000313" key="3">
    <source>
        <dbReference type="Proteomes" id="UP000070501"/>
    </source>
</evidence>
<gene>
    <name evidence="2" type="ORF">Micbo1qcDRAFT_194700</name>
</gene>
<dbReference type="AlphaFoldDB" id="A0A136J8U4"/>
<dbReference type="PANTHER" id="PTHR47534:SF3">
    <property type="entry name" value="ALCOHOL DEHYDROGENASE-LIKE C-TERMINAL DOMAIN-CONTAINING PROTEIN"/>
    <property type="match status" value="1"/>
</dbReference>
<organism evidence="2 3">
    <name type="scientific">Microdochium bolleyi</name>
    <dbReference type="NCBI Taxonomy" id="196109"/>
    <lineage>
        <taxon>Eukaryota</taxon>
        <taxon>Fungi</taxon>
        <taxon>Dikarya</taxon>
        <taxon>Ascomycota</taxon>
        <taxon>Pezizomycotina</taxon>
        <taxon>Sordariomycetes</taxon>
        <taxon>Xylariomycetidae</taxon>
        <taxon>Xylariales</taxon>
        <taxon>Microdochiaceae</taxon>
        <taxon>Microdochium</taxon>
    </lineage>
</organism>